<keyword evidence="4" id="KW-1185">Reference proteome</keyword>
<gene>
    <name evidence="3" type="ORF">N0V93_008452</name>
</gene>
<comment type="caution">
    <text evidence="3">The sequence shown here is derived from an EMBL/GenBank/DDBJ whole genome shotgun (WGS) entry which is preliminary data.</text>
</comment>
<dbReference type="PANTHER" id="PTHR42834:SF1">
    <property type="entry name" value="ENDONUCLEASE_EXONUCLEASE_PHOSPHATASE FAMILY PROTEIN (AFU_ORTHOLOGUE AFUA_3G09210)"/>
    <property type="match status" value="1"/>
</dbReference>
<dbReference type="InterPro" id="IPR005135">
    <property type="entry name" value="Endo/exonuclease/phosphatase"/>
</dbReference>
<reference evidence="3" key="1">
    <citation type="submission" date="2022-10" db="EMBL/GenBank/DDBJ databases">
        <title>Tapping the CABI collections for fungal endophytes: first genome assemblies for Collariella, Neodidymelliopsis, Ascochyta clinopodiicola, Didymella pomorum, Didymosphaeria variabile, Neocosmospora piperis and Neocucurbitaria cava.</title>
        <authorList>
            <person name="Hill R."/>
        </authorList>
    </citation>
    <scope>NUCLEOTIDE SEQUENCE</scope>
    <source>
        <strain evidence="3">IMI 355082</strain>
    </source>
</reference>
<dbReference type="AlphaFoldDB" id="A0A9W8YLR0"/>
<organism evidence="3 4">
    <name type="scientific">Gnomoniopsis smithogilvyi</name>
    <dbReference type="NCBI Taxonomy" id="1191159"/>
    <lineage>
        <taxon>Eukaryota</taxon>
        <taxon>Fungi</taxon>
        <taxon>Dikarya</taxon>
        <taxon>Ascomycota</taxon>
        <taxon>Pezizomycotina</taxon>
        <taxon>Sordariomycetes</taxon>
        <taxon>Sordariomycetidae</taxon>
        <taxon>Diaporthales</taxon>
        <taxon>Gnomoniaceae</taxon>
        <taxon>Gnomoniopsis</taxon>
    </lineage>
</organism>
<name>A0A9W8YLR0_9PEZI</name>
<dbReference type="SUPFAM" id="SSF56219">
    <property type="entry name" value="DNase I-like"/>
    <property type="match status" value="1"/>
</dbReference>
<feature type="chain" id="PRO_5040940191" description="Endonuclease/exonuclease/phosphatase domain-containing protein" evidence="1">
    <location>
        <begin position="21"/>
        <end position="609"/>
    </location>
</feature>
<protein>
    <recommendedName>
        <fullName evidence="2">Endonuclease/exonuclease/phosphatase domain-containing protein</fullName>
    </recommendedName>
</protein>
<feature type="domain" description="Endonuclease/exonuclease/phosphatase" evidence="2">
    <location>
        <begin position="302"/>
        <end position="596"/>
    </location>
</feature>
<dbReference type="InterPro" id="IPR036691">
    <property type="entry name" value="Endo/exonu/phosph_ase_sf"/>
</dbReference>
<accession>A0A9W8YLR0</accession>
<dbReference type="PANTHER" id="PTHR42834">
    <property type="entry name" value="ENDONUCLEASE/EXONUCLEASE/PHOSPHATASE FAMILY PROTEIN (AFU_ORTHOLOGUE AFUA_3G09210)"/>
    <property type="match status" value="1"/>
</dbReference>
<evidence type="ECO:0000256" key="1">
    <source>
        <dbReference type="SAM" id="SignalP"/>
    </source>
</evidence>
<feature type="signal peptide" evidence="1">
    <location>
        <begin position="1"/>
        <end position="20"/>
    </location>
</feature>
<dbReference type="EMBL" id="JAPEVB010000005">
    <property type="protein sequence ID" value="KAJ4387849.1"/>
    <property type="molecule type" value="Genomic_DNA"/>
</dbReference>
<keyword evidence="1" id="KW-0732">Signal</keyword>
<dbReference type="Proteomes" id="UP001140453">
    <property type="component" value="Unassembled WGS sequence"/>
</dbReference>
<proteinExistence type="predicted"/>
<dbReference type="CDD" id="cd04486">
    <property type="entry name" value="YhcR_OBF_like"/>
    <property type="match status" value="1"/>
</dbReference>
<dbReference type="Pfam" id="PF03372">
    <property type="entry name" value="Exo_endo_phos"/>
    <property type="match status" value="1"/>
</dbReference>
<evidence type="ECO:0000259" key="2">
    <source>
        <dbReference type="Pfam" id="PF03372"/>
    </source>
</evidence>
<dbReference type="OrthoDB" id="47488at2759"/>
<dbReference type="GO" id="GO:0003824">
    <property type="term" value="F:catalytic activity"/>
    <property type="evidence" value="ECO:0007669"/>
    <property type="project" value="InterPro"/>
</dbReference>
<dbReference type="Gene3D" id="3.60.10.10">
    <property type="entry name" value="Endonuclease/exonuclease/phosphatase"/>
    <property type="match status" value="1"/>
</dbReference>
<evidence type="ECO:0000313" key="4">
    <source>
        <dbReference type="Proteomes" id="UP001140453"/>
    </source>
</evidence>
<evidence type="ECO:0000313" key="3">
    <source>
        <dbReference type="EMBL" id="KAJ4387849.1"/>
    </source>
</evidence>
<sequence>MVRTLTSFIIRALLISSAGAVSIAEINGNKFLSPYSGQTLNTTGVVTAKSTTGFFIRSLTPDNDPATSESIFVFSRTAGTSLSVGDEISLGARVTEFRSSSAYLFLTELSSPSNIQIISRNNSVVPLVIGQDTTNPPTVQYSSLDGGDVYALPNAVANISTANPVLDPENYGLDFWESLSGELVTIQNVSIISRPNSFDETWVIGGWPVTGLSARGSLTMSPQDSNPEAIIVGDPLDGTSNPSTPKIGDKAADITGVIYQQFGFYYILPLTALELTTLAESSTPATTLKSSRSCEGITIGDYNVENLAPTATKFPALARQIVESLGAPDLLFVQEIQDNDGSTDDGVVDANVTLTNLVNAIASLSNITYDFVQISPVNDEDGGEPGGNIRVAYLYRPEVVSLYNPNVGNSTAANEVLSGESGPELLYNPGRIAPNNAAWQATRKPLVAAWMAVGGTKPFFTVNVHWSSKGGSTSLQGDARPPVNGVVSRRLEQAQVTGDFIAQILSIDPSAAVIAAGDFNEFTFVEPLLHFANVSGLTELDEAIGTPLPERYTYTFDMNTQALDHIFISPALADGTGYEHVHVNVWATNDESLSDHDPSVAKLNLCGST</sequence>